<dbReference type="InterPro" id="IPR038765">
    <property type="entry name" value="Papain-like_cys_pep_sf"/>
</dbReference>
<proteinExistence type="inferred from homology"/>
<dbReference type="OrthoDB" id="424753at2759"/>
<comment type="similarity">
    <text evidence="1">Belongs to the peptidase C2 family.</text>
</comment>
<dbReference type="PANTHER" id="PTHR10183">
    <property type="entry name" value="CALPAIN"/>
    <property type="match status" value="1"/>
</dbReference>
<protein>
    <recommendedName>
        <fullName evidence="2">Calpain catalytic domain-containing protein</fullName>
    </recommendedName>
</protein>
<dbReference type="SUPFAM" id="SSF54001">
    <property type="entry name" value="Cysteine proteinases"/>
    <property type="match status" value="1"/>
</dbReference>
<dbReference type="PANTHER" id="PTHR10183:SF433">
    <property type="entry name" value="CALPAIN-A-RELATED"/>
    <property type="match status" value="1"/>
</dbReference>
<dbReference type="GO" id="GO:0004198">
    <property type="term" value="F:calcium-dependent cysteine-type endopeptidase activity"/>
    <property type="evidence" value="ECO:0007669"/>
    <property type="project" value="InterPro"/>
</dbReference>
<name>A0A0C2DPP1_9BILA</name>
<dbReference type="GO" id="GO:0006508">
    <property type="term" value="P:proteolysis"/>
    <property type="evidence" value="ECO:0007669"/>
    <property type="project" value="InterPro"/>
</dbReference>
<dbReference type="Proteomes" id="UP000054047">
    <property type="component" value="Unassembled WGS sequence"/>
</dbReference>
<evidence type="ECO:0000259" key="2">
    <source>
        <dbReference type="Pfam" id="PF00648"/>
    </source>
</evidence>
<evidence type="ECO:0000313" key="3">
    <source>
        <dbReference type="EMBL" id="KIH64637.1"/>
    </source>
</evidence>
<dbReference type="AlphaFoldDB" id="A0A0C2DPP1"/>
<reference evidence="3 4" key="1">
    <citation type="submission" date="2013-12" db="EMBL/GenBank/DDBJ databases">
        <title>Draft genome of the parsitic nematode Ancylostoma duodenale.</title>
        <authorList>
            <person name="Mitreva M."/>
        </authorList>
    </citation>
    <scope>NUCLEOTIDE SEQUENCE [LARGE SCALE GENOMIC DNA]</scope>
    <source>
        <strain evidence="3 4">Zhejiang</strain>
    </source>
</reference>
<keyword evidence="4" id="KW-1185">Reference proteome</keyword>
<dbReference type="EMBL" id="KN727963">
    <property type="protein sequence ID" value="KIH64637.1"/>
    <property type="molecule type" value="Genomic_DNA"/>
</dbReference>
<sequence length="112" mass="12090">MEATVGVTYTLVACKPDEWLRTLPLEEQGGAKKGARNGSGLYGSYENLDGGGTAEALEDFTGGLTESYDLRKENKLFILAMLIRGFEMGSLFACAIDVSATTHLICLHRKAL</sequence>
<dbReference type="GO" id="GO:0005737">
    <property type="term" value="C:cytoplasm"/>
    <property type="evidence" value="ECO:0007669"/>
    <property type="project" value="TreeGrafter"/>
</dbReference>
<dbReference type="InterPro" id="IPR022684">
    <property type="entry name" value="Calpain_cysteine_protease"/>
</dbReference>
<dbReference type="Pfam" id="PF00648">
    <property type="entry name" value="Peptidase_C2"/>
    <property type="match status" value="1"/>
</dbReference>
<evidence type="ECO:0000313" key="4">
    <source>
        <dbReference type="Proteomes" id="UP000054047"/>
    </source>
</evidence>
<evidence type="ECO:0000256" key="1">
    <source>
        <dbReference type="ARBA" id="ARBA00007623"/>
    </source>
</evidence>
<gene>
    <name evidence="3" type="ORF">ANCDUO_05051</name>
</gene>
<feature type="domain" description="Calpain catalytic" evidence="2">
    <location>
        <begin position="41"/>
        <end position="102"/>
    </location>
</feature>
<dbReference type="InterPro" id="IPR001300">
    <property type="entry name" value="Peptidase_C2_calpain_cat"/>
</dbReference>
<accession>A0A0C2DPP1</accession>
<organism evidence="3 4">
    <name type="scientific">Ancylostoma duodenale</name>
    <dbReference type="NCBI Taxonomy" id="51022"/>
    <lineage>
        <taxon>Eukaryota</taxon>
        <taxon>Metazoa</taxon>
        <taxon>Ecdysozoa</taxon>
        <taxon>Nematoda</taxon>
        <taxon>Chromadorea</taxon>
        <taxon>Rhabditida</taxon>
        <taxon>Rhabditina</taxon>
        <taxon>Rhabditomorpha</taxon>
        <taxon>Strongyloidea</taxon>
        <taxon>Ancylostomatidae</taxon>
        <taxon>Ancylostomatinae</taxon>
        <taxon>Ancylostoma</taxon>
    </lineage>
</organism>